<dbReference type="GO" id="GO:0000981">
    <property type="term" value="F:DNA-binding transcription factor activity, RNA polymerase II-specific"/>
    <property type="evidence" value="ECO:0007669"/>
    <property type="project" value="InterPro"/>
</dbReference>
<dbReference type="EMBL" id="CP055901">
    <property type="protein sequence ID" value="QKX61385.1"/>
    <property type="molecule type" value="Genomic_DNA"/>
</dbReference>
<reference evidence="9" key="1">
    <citation type="submission" date="2020-06" db="EMBL/GenBank/DDBJ databases">
        <title>A chromosome-scale genome assembly of Talaromyces rugulosus W13939.</title>
        <authorList>
            <person name="Wang B."/>
            <person name="Guo L."/>
            <person name="Ye K."/>
            <person name="Wang L."/>
        </authorList>
    </citation>
    <scope>NUCLEOTIDE SEQUENCE [LARGE SCALE GENOMIC DNA]</scope>
    <source>
        <strain evidence="9">W13939</strain>
    </source>
</reference>
<dbReference type="GO" id="GO:0005634">
    <property type="term" value="C:nucleus"/>
    <property type="evidence" value="ECO:0007669"/>
    <property type="project" value="UniProtKB-SubCell"/>
</dbReference>
<sequence length="545" mass="60642">MSSQSQVPCRAGHRRPQHRRSRNGCLTCKRRKVRCNEEKPRCYHCDRLSLECVWNDSEPPADMGREEPARADRTSSSTDMFDFAQSIVEGTVDLSTFQDIYFPPFSDLPMPVDAVQDRVLFPNPATPRSTLGLSQSPVTDVHVDDLNLPPILDPVENGPKLASVKALFHSLAASSWMVRYAIAAFAAIQFSSAERKADYKAYYDKAAYDLSEAIDTYEGFRMLDGQDLRCALATIFFLTYIDLLTGEFGLACSNLETAHYVLQGAGIGALGPIEQRIVSWIRLLDARAASAGGKGRLVNDTSKIVKLMTPSSPSTTHQSTNPAANSGPQEVIYEMLCQPGIAFYQEVQTITVRITGISHAHRSRGSVEDETEVMAIAADILRDLTSLYAHRPTLMDFAVSGNIGEDALAEPLASAIVRSFQTYLANFYACYIHLHRVAHRHLARSNTVVTAINKIKEILHLMASSNEYIPVNMLWPLFLWGSEEDDRNECQWILKTTRSLHDIVTNANMAANALQEIQTRQQEAGSRVDIHSVFLELFNTTFAMV</sequence>
<dbReference type="GO" id="GO:0045944">
    <property type="term" value="P:positive regulation of transcription by RNA polymerase II"/>
    <property type="evidence" value="ECO:0007669"/>
    <property type="project" value="TreeGrafter"/>
</dbReference>
<proteinExistence type="predicted"/>
<dbReference type="RefSeq" id="XP_035347560.1">
    <property type="nucleotide sequence ID" value="XM_035491667.1"/>
</dbReference>
<organism evidence="8 9">
    <name type="scientific">Talaromyces rugulosus</name>
    <name type="common">Penicillium rugulosum</name>
    <dbReference type="NCBI Taxonomy" id="121627"/>
    <lineage>
        <taxon>Eukaryota</taxon>
        <taxon>Fungi</taxon>
        <taxon>Dikarya</taxon>
        <taxon>Ascomycota</taxon>
        <taxon>Pezizomycotina</taxon>
        <taxon>Eurotiomycetes</taxon>
        <taxon>Eurotiomycetidae</taxon>
        <taxon>Eurotiales</taxon>
        <taxon>Trichocomaceae</taxon>
        <taxon>Talaromyces</taxon>
        <taxon>Talaromyces sect. Islandici</taxon>
    </lineage>
</organism>
<dbReference type="CDD" id="cd00067">
    <property type="entry name" value="GAL4"/>
    <property type="match status" value="1"/>
</dbReference>
<feature type="region of interest" description="Disordered" evidence="6">
    <location>
        <begin position="57"/>
        <end position="76"/>
    </location>
</feature>
<feature type="compositionally biased region" description="Basic and acidic residues" evidence="6">
    <location>
        <begin position="63"/>
        <end position="73"/>
    </location>
</feature>
<dbReference type="Proteomes" id="UP000509510">
    <property type="component" value="Chromosome IV"/>
</dbReference>
<evidence type="ECO:0000256" key="6">
    <source>
        <dbReference type="SAM" id="MobiDB-lite"/>
    </source>
</evidence>
<evidence type="ECO:0000256" key="2">
    <source>
        <dbReference type="ARBA" id="ARBA00023015"/>
    </source>
</evidence>
<dbReference type="OrthoDB" id="648861at2759"/>
<gene>
    <name evidence="8" type="ORF">TRUGW13939_08533</name>
</gene>
<keyword evidence="3" id="KW-0238">DNA-binding</keyword>
<dbReference type="PANTHER" id="PTHR37534:SF49">
    <property type="entry name" value="LYSINE BIOSYNTHESIS REGULATORY PROTEIN LYS14"/>
    <property type="match status" value="1"/>
</dbReference>
<evidence type="ECO:0000313" key="8">
    <source>
        <dbReference type="EMBL" id="QKX61385.1"/>
    </source>
</evidence>
<keyword evidence="2" id="KW-0805">Transcription regulation</keyword>
<evidence type="ECO:0000256" key="1">
    <source>
        <dbReference type="ARBA" id="ARBA00004123"/>
    </source>
</evidence>
<dbReference type="InterPro" id="IPR036864">
    <property type="entry name" value="Zn2-C6_fun-type_DNA-bd_sf"/>
</dbReference>
<evidence type="ECO:0000256" key="3">
    <source>
        <dbReference type="ARBA" id="ARBA00023125"/>
    </source>
</evidence>
<dbReference type="Pfam" id="PF00172">
    <property type="entry name" value="Zn_clus"/>
    <property type="match status" value="1"/>
</dbReference>
<feature type="region of interest" description="Disordered" evidence="6">
    <location>
        <begin position="1"/>
        <end position="20"/>
    </location>
</feature>
<keyword evidence="5" id="KW-0539">Nucleus</keyword>
<feature type="compositionally biased region" description="Basic residues" evidence="6">
    <location>
        <begin position="11"/>
        <end position="20"/>
    </location>
</feature>
<dbReference type="KEGG" id="trg:TRUGW13939_08533"/>
<accession>A0A7H8R713</accession>
<dbReference type="SMART" id="SM00066">
    <property type="entry name" value="GAL4"/>
    <property type="match status" value="1"/>
</dbReference>
<dbReference type="AlphaFoldDB" id="A0A7H8R713"/>
<dbReference type="InterPro" id="IPR021858">
    <property type="entry name" value="Fun_TF"/>
</dbReference>
<evidence type="ECO:0000259" key="7">
    <source>
        <dbReference type="PROSITE" id="PS50048"/>
    </source>
</evidence>
<keyword evidence="4" id="KW-0804">Transcription</keyword>
<dbReference type="Pfam" id="PF11951">
    <property type="entry name" value="Fungal_trans_2"/>
    <property type="match status" value="1"/>
</dbReference>
<dbReference type="InterPro" id="IPR001138">
    <property type="entry name" value="Zn2Cys6_DnaBD"/>
</dbReference>
<evidence type="ECO:0000256" key="4">
    <source>
        <dbReference type="ARBA" id="ARBA00023163"/>
    </source>
</evidence>
<dbReference type="GO" id="GO:0008270">
    <property type="term" value="F:zinc ion binding"/>
    <property type="evidence" value="ECO:0007669"/>
    <property type="project" value="InterPro"/>
</dbReference>
<evidence type="ECO:0000256" key="5">
    <source>
        <dbReference type="ARBA" id="ARBA00023242"/>
    </source>
</evidence>
<feature type="domain" description="Zn(2)-C6 fungal-type" evidence="7">
    <location>
        <begin position="24"/>
        <end position="54"/>
    </location>
</feature>
<comment type="subcellular location">
    <subcellularLocation>
        <location evidence="1">Nucleus</location>
    </subcellularLocation>
</comment>
<dbReference type="PROSITE" id="PS00463">
    <property type="entry name" value="ZN2_CY6_FUNGAL_1"/>
    <property type="match status" value="1"/>
</dbReference>
<dbReference type="GeneID" id="55996022"/>
<dbReference type="PROSITE" id="PS50048">
    <property type="entry name" value="ZN2_CY6_FUNGAL_2"/>
    <property type="match status" value="1"/>
</dbReference>
<evidence type="ECO:0000313" key="9">
    <source>
        <dbReference type="Proteomes" id="UP000509510"/>
    </source>
</evidence>
<name>A0A7H8R713_TALRU</name>
<dbReference type="PANTHER" id="PTHR37534">
    <property type="entry name" value="TRANSCRIPTIONAL ACTIVATOR PROTEIN UGA3"/>
    <property type="match status" value="1"/>
</dbReference>
<dbReference type="SUPFAM" id="SSF57701">
    <property type="entry name" value="Zn2/Cys6 DNA-binding domain"/>
    <property type="match status" value="1"/>
</dbReference>
<dbReference type="GO" id="GO:0000976">
    <property type="term" value="F:transcription cis-regulatory region binding"/>
    <property type="evidence" value="ECO:0007669"/>
    <property type="project" value="TreeGrafter"/>
</dbReference>
<dbReference type="Gene3D" id="4.10.240.10">
    <property type="entry name" value="Zn(2)-C6 fungal-type DNA-binding domain"/>
    <property type="match status" value="1"/>
</dbReference>
<protein>
    <recommendedName>
        <fullName evidence="7">Zn(2)-C6 fungal-type domain-containing protein</fullName>
    </recommendedName>
</protein>
<keyword evidence="9" id="KW-1185">Reference proteome</keyword>